<comment type="function">
    <text evidence="13">Cytochromes P450 are a group of heme-thiolate monooxygenases. They oxidize a variety of structurally unrelated compounds, including steroids, fatty acids, and xenobiotics.</text>
</comment>
<dbReference type="InterPro" id="IPR008066">
    <property type="entry name" value="Cyt_P450_E_grp-I_CYP1"/>
</dbReference>
<reference evidence="14" key="1">
    <citation type="submission" date="2025-08" db="UniProtKB">
        <authorList>
            <consortium name="Ensembl"/>
        </authorList>
    </citation>
    <scope>IDENTIFICATION</scope>
</reference>
<dbReference type="PRINTS" id="PR01683">
    <property type="entry name" value="EP450ICYP1A"/>
</dbReference>
<dbReference type="EC" id="1.14.14.1" evidence="13"/>
<dbReference type="GO" id="GO:0004508">
    <property type="term" value="F:steroid 17-alpha-monooxygenase activity"/>
    <property type="evidence" value="ECO:0007669"/>
    <property type="project" value="TreeGrafter"/>
</dbReference>
<name>A0A671KII8_9TELE</name>
<evidence type="ECO:0000256" key="5">
    <source>
        <dbReference type="ARBA" id="ARBA00022723"/>
    </source>
</evidence>
<dbReference type="InterPro" id="IPR036396">
    <property type="entry name" value="Cyt_P450_sf"/>
</dbReference>
<dbReference type="PRINTS" id="PR00463">
    <property type="entry name" value="EP450I"/>
</dbReference>
<evidence type="ECO:0000313" key="14">
    <source>
        <dbReference type="Ensembl" id="ENSSANP00000006529.1"/>
    </source>
</evidence>
<dbReference type="GO" id="GO:0042448">
    <property type="term" value="P:progesterone metabolic process"/>
    <property type="evidence" value="ECO:0007669"/>
    <property type="project" value="TreeGrafter"/>
</dbReference>
<dbReference type="GO" id="GO:0020037">
    <property type="term" value="F:heme binding"/>
    <property type="evidence" value="ECO:0007669"/>
    <property type="project" value="UniProtKB-UniRule"/>
</dbReference>
<sequence length="498" mass="56722">MYLEVMISHTTGVTLFLCAFALLLLALHGRQREPGCRLPPGPRPWPLVGNLFQMGEQIHLTLTNLRVQYGDVFQMKMGSLVVVVLSGYSTIKEALVRQGEAFAGRPDLFTFSAVANGTSMTFSEKYGEAWVLHKKICRNALKTFSQERICAEAVDMVEALKKQGDEVGDSGLDPVKFLVTSVANVVCTLCFGKRYAYDDKEFLTIVHINSEVLRLFAAGNLADFFPIFRYLPSPSLRKLVQYIDRMNNFMERNIREHLITFDRNCTRDITDALIAMCEDRQEDDGTAMLSNSQIIHSVIDIFGAGFDTIITGLQWSLLYLIKFPDIQAKILQEIDNQVGMNRLPQFKDKSNMPYTEAFIYEVFRHASYVPFTIPHCTTDNITLNGDFIPKDTCVFINQYQVNHDMDIWGDAEAFQPERFLTLSGHLNKNLTEKVMIFGIGVRHCLGDSFARLEMFVFLTTLLHRLHIENVPEQELDLSSMFGLTMKPRPFRIKISTRN</sequence>
<dbReference type="GO" id="GO:0005789">
    <property type="term" value="C:endoplasmic reticulum membrane"/>
    <property type="evidence" value="ECO:0007669"/>
    <property type="project" value="UniProtKB-SubCell"/>
</dbReference>
<evidence type="ECO:0000256" key="8">
    <source>
        <dbReference type="ARBA" id="ARBA00023033"/>
    </source>
</evidence>
<keyword evidence="7 11" id="KW-0408">Iron</keyword>
<dbReference type="GO" id="GO:0005506">
    <property type="term" value="F:iron ion binding"/>
    <property type="evidence" value="ECO:0007669"/>
    <property type="project" value="UniProtKB-UniRule"/>
</dbReference>
<dbReference type="AlphaFoldDB" id="A0A671KII8"/>
<evidence type="ECO:0000256" key="13">
    <source>
        <dbReference type="RuleBase" id="RU368045"/>
    </source>
</evidence>
<comment type="subcellular location">
    <subcellularLocation>
        <location evidence="2">Endomembrane system</location>
    </subcellularLocation>
    <subcellularLocation>
        <location evidence="13">Endoplasmic reticulum membrane</location>
        <topology evidence="13">Peripheral membrane protein</topology>
    </subcellularLocation>
    <subcellularLocation>
        <location evidence="13">Microsome membrane</location>
        <topology evidence="13">Peripheral membrane protein</topology>
    </subcellularLocation>
</comment>
<evidence type="ECO:0000256" key="1">
    <source>
        <dbReference type="ARBA" id="ARBA00001971"/>
    </source>
</evidence>
<dbReference type="PROSITE" id="PS00086">
    <property type="entry name" value="CYTOCHROME_P450"/>
    <property type="match status" value="1"/>
</dbReference>
<evidence type="ECO:0000256" key="7">
    <source>
        <dbReference type="ARBA" id="ARBA00023004"/>
    </source>
</evidence>
<organism evidence="14 15">
    <name type="scientific">Sinocyclocheilus anshuiensis</name>
    <dbReference type="NCBI Taxonomy" id="1608454"/>
    <lineage>
        <taxon>Eukaryota</taxon>
        <taxon>Metazoa</taxon>
        <taxon>Chordata</taxon>
        <taxon>Craniata</taxon>
        <taxon>Vertebrata</taxon>
        <taxon>Euteleostomi</taxon>
        <taxon>Actinopterygii</taxon>
        <taxon>Neopterygii</taxon>
        <taxon>Teleostei</taxon>
        <taxon>Ostariophysi</taxon>
        <taxon>Cypriniformes</taxon>
        <taxon>Cyprinidae</taxon>
        <taxon>Cyprininae</taxon>
        <taxon>Sinocyclocheilus</taxon>
    </lineage>
</organism>
<evidence type="ECO:0000256" key="12">
    <source>
        <dbReference type="RuleBase" id="RU000461"/>
    </source>
</evidence>
<dbReference type="GO" id="GO:0042446">
    <property type="term" value="P:hormone biosynthetic process"/>
    <property type="evidence" value="ECO:0007669"/>
    <property type="project" value="TreeGrafter"/>
</dbReference>
<evidence type="ECO:0000256" key="11">
    <source>
        <dbReference type="PIRSR" id="PIRSR602401-1"/>
    </source>
</evidence>
<keyword evidence="15" id="KW-1185">Reference proteome</keyword>
<dbReference type="Gene3D" id="1.10.630.10">
    <property type="entry name" value="Cytochrome P450"/>
    <property type="match status" value="1"/>
</dbReference>
<dbReference type="Pfam" id="PF00067">
    <property type="entry name" value="p450"/>
    <property type="match status" value="1"/>
</dbReference>
<protein>
    <recommendedName>
        <fullName evidence="13">Cytochrome P450 1A</fullName>
        <ecNumber evidence="13">1.14.14.1</ecNumber>
    </recommendedName>
</protein>
<comment type="cofactor">
    <cofactor evidence="1 11 13">
        <name>heme</name>
        <dbReference type="ChEBI" id="CHEBI:30413"/>
    </cofactor>
</comment>
<dbReference type="FunFam" id="1.10.630.10:FF:000002">
    <property type="entry name" value="Cytochrome P450 1A1"/>
    <property type="match status" value="1"/>
</dbReference>
<keyword evidence="8 12" id="KW-0503">Monooxygenase</keyword>
<dbReference type="SUPFAM" id="SSF48264">
    <property type="entry name" value="Cytochrome P450"/>
    <property type="match status" value="1"/>
</dbReference>
<reference evidence="14" key="2">
    <citation type="submission" date="2025-09" db="UniProtKB">
        <authorList>
            <consortium name="Ensembl"/>
        </authorList>
    </citation>
    <scope>IDENTIFICATION</scope>
</reference>
<dbReference type="PRINTS" id="PR00385">
    <property type="entry name" value="P450"/>
</dbReference>
<evidence type="ECO:0000256" key="4">
    <source>
        <dbReference type="ARBA" id="ARBA00022617"/>
    </source>
</evidence>
<evidence type="ECO:0000256" key="3">
    <source>
        <dbReference type="ARBA" id="ARBA00010617"/>
    </source>
</evidence>
<dbReference type="PANTHER" id="PTHR24289">
    <property type="entry name" value="STEROID 17-ALPHA-HYDROXYLASE/17,20 LYASE"/>
    <property type="match status" value="1"/>
</dbReference>
<keyword evidence="5 11" id="KW-0479">Metal-binding</keyword>
<keyword evidence="9" id="KW-0472">Membrane</keyword>
<evidence type="ECO:0000256" key="10">
    <source>
        <dbReference type="ARBA" id="ARBA00047827"/>
    </source>
</evidence>
<keyword evidence="13" id="KW-0256">Endoplasmic reticulum</keyword>
<dbReference type="InterPro" id="IPR002401">
    <property type="entry name" value="Cyt_P450_E_grp-I"/>
</dbReference>
<proteinExistence type="inferred from homology"/>
<keyword evidence="6 12" id="KW-0560">Oxidoreductase</keyword>
<comment type="similarity">
    <text evidence="3 12">Belongs to the cytochrome P450 family.</text>
</comment>
<dbReference type="InterPro" id="IPR001128">
    <property type="entry name" value="Cyt_P450"/>
</dbReference>
<evidence type="ECO:0000313" key="15">
    <source>
        <dbReference type="Proteomes" id="UP000472260"/>
    </source>
</evidence>
<evidence type="ECO:0000256" key="2">
    <source>
        <dbReference type="ARBA" id="ARBA00004308"/>
    </source>
</evidence>
<dbReference type="InterPro" id="IPR017972">
    <property type="entry name" value="Cyt_P450_CS"/>
</dbReference>
<keyword evidence="4 11" id="KW-0349">Heme</keyword>
<dbReference type="Proteomes" id="UP000472260">
    <property type="component" value="Unassembled WGS sequence"/>
</dbReference>
<evidence type="ECO:0000256" key="6">
    <source>
        <dbReference type="ARBA" id="ARBA00023002"/>
    </source>
</evidence>
<accession>A0A671KII8</accession>
<feature type="binding site" description="axial binding residue" evidence="11">
    <location>
        <position position="444"/>
    </location>
    <ligand>
        <name>heme</name>
        <dbReference type="ChEBI" id="CHEBI:30413"/>
    </ligand>
    <ligandPart>
        <name>Fe</name>
        <dbReference type="ChEBI" id="CHEBI:18248"/>
    </ligandPart>
</feature>
<dbReference type="PANTHER" id="PTHR24289:SF22">
    <property type="entry name" value="CYTOCHROME P450 1A"/>
    <property type="match status" value="1"/>
</dbReference>
<dbReference type="Ensembl" id="ENSSANT00000007007.1">
    <property type="protein sequence ID" value="ENSSANP00000006529.1"/>
    <property type="gene ID" value="ENSSANG00000003662.1"/>
</dbReference>
<keyword evidence="13" id="KW-0492">Microsome</keyword>
<comment type="catalytic activity">
    <reaction evidence="10">
        <text>an organic molecule + reduced [NADPH--hemoprotein reductase] + O2 = an alcohol + oxidized [NADPH--hemoprotein reductase] + H2O + H(+)</text>
        <dbReference type="Rhea" id="RHEA:17149"/>
        <dbReference type="Rhea" id="RHEA-COMP:11964"/>
        <dbReference type="Rhea" id="RHEA-COMP:11965"/>
        <dbReference type="ChEBI" id="CHEBI:15377"/>
        <dbReference type="ChEBI" id="CHEBI:15378"/>
        <dbReference type="ChEBI" id="CHEBI:15379"/>
        <dbReference type="ChEBI" id="CHEBI:30879"/>
        <dbReference type="ChEBI" id="CHEBI:57618"/>
        <dbReference type="ChEBI" id="CHEBI:58210"/>
        <dbReference type="ChEBI" id="CHEBI:142491"/>
        <dbReference type="EC" id="1.14.14.1"/>
    </reaction>
</comment>
<evidence type="ECO:0000256" key="9">
    <source>
        <dbReference type="ARBA" id="ARBA00023136"/>
    </source>
</evidence>